<keyword evidence="4" id="KW-1185">Reference proteome</keyword>
<feature type="coiled-coil region" evidence="2">
    <location>
        <begin position="493"/>
        <end position="541"/>
    </location>
</feature>
<dbReference type="EMBL" id="JAIWYP010000015">
    <property type="protein sequence ID" value="KAH3705383.1"/>
    <property type="molecule type" value="Genomic_DNA"/>
</dbReference>
<comment type="caution">
    <text evidence="3">The sequence shown here is derived from an EMBL/GenBank/DDBJ whole genome shotgun (WGS) entry which is preliminary data.</text>
</comment>
<dbReference type="PANTHER" id="PTHR14096">
    <property type="entry name" value="APOLIPOPROTEIN L"/>
    <property type="match status" value="1"/>
</dbReference>
<comment type="similarity">
    <text evidence="1">Belongs to the apolipoprotein L family.</text>
</comment>
<name>A0A9D3YTW6_DREPO</name>
<reference evidence="3" key="1">
    <citation type="journal article" date="2019" name="bioRxiv">
        <title>The Genome of the Zebra Mussel, Dreissena polymorpha: A Resource for Invasive Species Research.</title>
        <authorList>
            <person name="McCartney M.A."/>
            <person name="Auch B."/>
            <person name="Kono T."/>
            <person name="Mallez S."/>
            <person name="Zhang Y."/>
            <person name="Obille A."/>
            <person name="Becker A."/>
            <person name="Abrahante J.E."/>
            <person name="Garbe J."/>
            <person name="Badalamenti J.P."/>
            <person name="Herman A."/>
            <person name="Mangelson H."/>
            <person name="Liachko I."/>
            <person name="Sullivan S."/>
            <person name="Sone E.D."/>
            <person name="Koren S."/>
            <person name="Silverstein K.A.T."/>
            <person name="Beckman K.B."/>
            <person name="Gohl D.M."/>
        </authorList>
    </citation>
    <scope>NUCLEOTIDE SEQUENCE</scope>
    <source>
        <strain evidence="3">Duluth1</strain>
        <tissue evidence="3">Whole animal</tissue>
    </source>
</reference>
<dbReference type="GO" id="GO:0042157">
    <property type="term" value="P:lipoprotein metabolic process"/>
    <property type="evidence" value="ECO:0007669"/>
    <property type="project" value="InterPro"/>
</dbReference>
<proteinExistence type="inferred from homology"/>
<accession>A0A9D3YTW6</accession>
<dbReference type="Gene3D" id="1.20.1170.10">
    <property type="match status" value="2"/>
</dbReference>
<gene>
    <name evidence="3" type="ORF">DPMN_080453</name>
</gene>
<evidence type="ECO:0000256" key="2">
    <source>
        <dbReference type="SAM" id="Coils"/>
    </source>
</evidence>
<feature type="coiled-coil region" evidence="2">
    <location>
        <begin position="180"/>
        <end position="248"/>
    </location>
</feature>
<sequence length="576" mass="64456">MAAMKPLKSTIYERTTSVSSSTDASVSSISVSDMAAMDKFKALVERSGSSDSQDTWISIKKDVNDLQKEIQLDLRKCKAKLIETLYELKAMTAELKKREDEIKTLNDGIRILEDTITELNAKARKYDRNADELESQANIKSKQAWAGVASGLFGILLAPATGGISLVATVAGGGFAVNGFVEAKEKRNKAEEARSDARDKIELVQEKKKKLAQDQEEITIMSADKQRYQDVIDARQKVIADLENLRNNISTYLFLIEYKINSSQKPLTSPIYKRTTSVSSSADASVSSISETVDEKLVEIVNTLNKVKPKATTGIHTKHYIETMVPRITEHVNAFQETIQNKYRSLLQNKSEQLNDQEKSEFIDFLEQNRQQIAKEQGKLGDDMLQHINKIMEEQTVLNALRVDVDKIKEEILDNKNRIMGLQRQERELEYEIKELNQIATEKDMASNAMRAVGVGSLAVSAVGVVLTPMTGGASLLLSGTGGALAAYSLSTAEEYRLAAKQKRKEADQVRQEMIRIQSKIDRLNTEINTKESQIEKKNQTIASILDDQNILRRILEQLSKFMDIINNLKAVLPMS</sequence>
<dbReference type="AlphaFoldDB" id="A0A9D3YTW6"/>
<evidence type="ECO:0000313" key="3">
    <source>
        <dbReference type="EMBL" id="KAH3705383.1"/>
    </source>
</evidence>
<organism evidence="3 4">
    <name type="scientific">Dreissena polymorpha</name>
    <name type="common">Zebra mussel</name>
    <name type="synonym">Mytilus polymorpha</name>
    <dbReference type="NCBI Taxonomy" id="45954"/>
    <lineage>
        <taxon>Eukaryota</taxon>
        <taxon>Metazoa</taxon>
        <taxon>Spiralia</taxon>
        <taxon>Lophotrochozoa</taxon>
        <taxon>Mollusca</taxon>
        <taxon>Bivalvia</taxon>
        <taxon>Autobranchia</taxon>
        <taxon>Heteroconchia</taxon>
        <taxon>Euheterodonta</taxon>
        <taxon>Imparidentia</taxon>
        <taxon>Neoheterodontei</taxon>
        <taxon>Myida</taxon>
        <taxon>Dreissenoidea</taxon>
        <taxon>Dreissenidae</taxon>
        <taxon>Dreissena</taxon>
    </lineage>
</organism>
<keyword evidence="2" id="KW-0175">Coiled coil</keyword>
<dbReference type="GO" id="GO:0008289">
    <property type="term" value="F:lipid binding"/>
    <property type="evidence" value="ECO:0007669"/>
    <property type="project" value="InterPro"/>
</dbReference>
<feature type="coiled-coil region" evidence="2">
    <location>
        <begin position="88"/>
        <end position="143"/>
    </location>
</feature>
<evidence type="ECO:0000313" key="4">
    <source>
        <dbReference type="Proteomes" id="UP000828390"/>
    </source>
</evidence>
<dbReference type="PANTHER" id="PTHR14096:SF27">
    <property type="entry name" value="APOLIPOPROTEIN L2"/>
    <property type="match status" value="1"/>
</dbReference>
<dbReference type="Proteomes" id="UP000828390">
    <property type="component" value="Unassembled WGS sequence"/>
</dbReference>
<dbReference type="InterPro" id="IPR008405">
    <property type="entry name" value="ApoL"/>
</dbReference>
<protein>
    <submittedName>
        <fullName evidence="3">Uncharacterized protein</fullName>
    </submittedName>
</protein>
<dbReference type="GO" id="GO:0016020">
    <property type="term" value="C:membrane"/>
    <property type="evidence" value="ECO:0007669"/>
    <property type="project" value="TreeGrafter"/>
</dbReference>
<dbReference type="GO" id="GO:0006869">
    <property type="term" value="P:lipid transport"/>
    <property type="evidence" value="ECO:0007669"/>
    <property type="project" value="InterPro"/>
</dbReference>
<evidence type="ECO:0000256" key="1">
    <source>
        <dbReference type="ARBA" id="ARBA00010090"/>
    </source>
</evidence>
<dbReference type="GO" id="GO:0005576">
    <property type="term" value="C:extracellular region"/>
    <property type="evidence" value="ECO:0007669"/>
    <property type="project" value="InterPro"/>
</dbReference>
<reference evidence="3" key="2">
    <citation type="submission" date="2020-11" db="EMBL/GenBank/DDBJ databases">
        <authorList>
            <person name="McCartney M.A."/>
            <person name="Auch B."/>
            <person name="Kono T."/>
            <person name="Mallez S."/>
            <person name="Becker A."/>
            <person name="Gohl D.M."/>
            <person name="Silverstein K.A.T."/>
            <person name="Koren S."/>
            <person name="Bechman K.B."/>
            <person name="Herman A."/>
            <person name="Abrahante J.E."/>
            <person name="Garbe J."/>
        </authorList>
    </citation>
    <scope>NUCLEOTIDE SEQUENCE</scope>
    <source>
        <strain evidence="3">Duluth1</strain>
        <tissue evidence="3">Whole animal</tissue>
    </source>
</reference>
<feature type="coiled-coil region" evidence="2">
    <location>
        <begin position="391"/>
        <end position="442"/>
    </location>
</feature>